<dbReference type="STRING" id="1042163.BRLA_c028790"/>
<organism evidence="2 3">
    <name type="scientific">Brevibacillus laterosporus LMG 15441</name>
    <dbReference type="NCBI Taxonomy" id="1042163"/>
    <lineage>
        <taxon>Bacteria</taxon>
        <taxon>Bacillati</taxon>
        <taxon>Bacillota</taxon>
        <taxon>Bacilli</taxon>
        <taxon>Bacillales</taxon>
        <taxon>Paenibacillaceae</taxon>
        <taxon>Brevibacillus</taxon>
    </lineage>
</organism>
<protein>
    <submittedName>
        <fullName evidence="2">Uncharacterized protein</fullName>
    </submittedName>
</protein>
<evidence type="ECO:0000313" key="3">
    <source>
        <dbReference type="Proteomes" id="UP000005850"/>
    </source>
</evidence>
<reference evidence="2 3" key="1">
    <citation type="journal article" date="2011" name="J. Bacteriol.">
        <title>Genome sequence of Brevibacillus laterosporus LMG 15441, a pathogen of invertebrates.</title>
        <authorList>
            <person name="Djukic M."/>
            <person name="Poehlein A."/>
            <person name="Thurmer A."/>
            <person name="Daniel R."/>
        </authorList>
    </citation>
    <scope>NUCLEOTIDE SEQUENCE [LARGE SCALE GENOMIC DNA]</scope>
    <source>
        <strain evidence="2 3">LMG 15441</strain>
    </source>
</reference>
<dbReference type="KEGG" id="blr:BRLA_c028790"/>
<dbReference type="HOGENOM" id="CLU_3150225_0_0_9"/>
<accession>A0A075R7N7</accession>
<sequence>MVKLVEEDGQSSKEVVVSKKLKIVLWSIAGVVVLFSAIGVITFMQGKA</sequence>
<evidence type="ECO:0000313" key="2">
    <source>
        <dbReference type="EMBL" id="AIG27193.1"/>
    </source>
</evidence>
<dbReference type="Proteomes" id="UP000005850">
    <property type="component" value="Chromosome"/>
</dbReference>
<keyword evidence="1" id="KW-0472">Membrane</keyword>
<evidence type="ECO:0000256" key="1">
    <source>
        <dbReference type="SAM" id="Phobius"/>
    </source>
</evidence>
<feature type="transmembrane region" description="Helical" evidence="1">
    <location>
        <begin position="23"/>
        <end position="44"/>
    </location>
</feature>
<keyword evidence="3" id="KW-1185">Reference proteome</keyword>
<dbReference type="AlphaFoldDB" id="A0A075R7N7"/>
<keyword evidence="1" id="KW-0812">Transmembrane</keyword>
<gene>
    <name evidence="2" type="ORF">BRLA_c028790</name>
</gene>
<dbReference type="EMBL" id="CP007806">
    <property type="protein sequence ID" value="AIG27193.1"/>
    <property type="molecule type" value="Genomic_DNA"/>
</dbReference>
<name>A0A075R7N7_BRELA</name>
<proteinExistence type="predicted"/>
<keyword evidence="1" id="KW-1133">Transmembrane helix</keyword>